<keyword evidence="3" id="KW-1185">Reference proteome</keyword>
<gene>
    <name evidence="2" type="ORF">GCM10023185_46030</name>
</gene>
<organism evidence="2 3">
    <name type="scientific">Hymenobacter saemangeumensis</name>
    <dbReference type="NCBI Taxonomy" id="1084522"/>
    <lineage>
        <taxon>Bacteria</taxon>
        <taxon>Pseudomonadati</taxon>
        <taxon>Bacteroidota</taxon>
        <taxon>Cytophagia</taxon>
        <taxon>Cytophagales</taxon>
        <taxon>Hymenobacteraceae</taxon>
        <taxon>Hymenobacter</taxon>
    </lineage>
</organism>
<evidence type="ECO:0000256" key="1">
    <source>
        <dbReference type="SAM" id="SignalP"/>
    </source>
</evidence>
<sequence>MKTFLLLPLLVLGTALHGQAQTKPAATATTPASTAQHDEDVQKHLLSENIDLSKARADELPDLFERFISTTREERRGWTYRNWSDADRVLARLTARYQQVHSELPMEERVRIRAFQAEFRTLKGIRKVGE</sequence>
<proteinExistence type="predicted"/>
<protein>
    <submittedName>
        <fullName evidence="2">Uncharacterized protein</fullName>
    </submittedName>
</protein>
<feature type="chain" id="PRO_5046571147" evidence="1">
    <location>
        <begin position="21"/>
        <end position="130"/>
    </location>
</feature>
<evidence type="ECO:0000313" key="2">
    <source>
        <dbReference type="EMBL" id="GAA4370997.1"/>
    </source>
</evidence>
<comment type="caution">
    <text evidence="2">The sequence shown here is derived from an EMBL/GenBank/DDBJ whole genome shotgun (WGS) entry which is preliminary data.</text>
</comment>
<dbReference type="RefSeq" id="WP_345238522.1">
    <property type="nucleotide sequence ID" value="NZ_BAABGZ010000082.1"/>
</dbReference>
<keyword evidence="1" id="KW-0732">Signal</keyword>
<accession>A0ABP8ISS0</accession>
<name>A0ABP8ISS0_9BACT</name>
<evidence type="ECO:0000313" key="3">
    <source>
        <dbReference type="Proteomes" id="UP001501153"/>
    </source>
</evidence>
<dbReference type="Proteomes" id="UP001501153">
    <property type="component" value="Unassembled WGS sequence"/>
</dbReference>
<dbReference type="EMBL" id="BAABGZ010000082">
    <property type="protein sequence ID" value="GAA4370997.1"/>
    <property type="molecule type" value="Genomic_DNA"/>
</dbReference>
<feature type="signal peptide" evidence="1">
    <location>
        <begin position="1"/>
        <end position="20"/>
    </location>
</feature>
<reference evidence="3" key="1">
    <citation type="journal article" date="2019" name="Int. J. Syst. Evol. Microbiol.">
        <title>The Global Catalogue of Microorganisms (GCM) 10K type strain sequencing project: providing services to taxonomists for standard genome sequencing and annotation.</title>
        <authorList>
            <consortium name="The Broad Institute Genomics Platform"/>
            <consortium name="The Broad Institute Genome Sequencing Center for Infectious Disease"/>
            <person name="Wu L."/>
            <person name="Ma J."/>
        </authorList>
    </citation>
    <scope>NUCLEOTIDE SEQUENCE [LARGE SCALE GENOMIC DNA]</scope>
    <source>
        <strain evidence="3">JCM 17923</strain>
    </source>
</reference>